<sequence>MCLFIKNVADDARSEDLPWESGRYGPIVDVYVPLDFYTRYPRGLAYTPNQMKAKEGRNVYSSPCYDDYDRYRHSRSQLTKSCIPQRRIRKTKLANILLLFKTKLQLECSSASYTSRKI</sequence>
<dbReference type="Proteomes" id="UP000645828">
    <property type="component" value="Unassembled WGS sequence"/>
</dbReference>
<organism evidence="1 2">
    <name type="scientific">Nyctereutes procyonoides</name>
    <name type="common">Raccoon dog</name>
    <name type="synonym">Canis procyonoides</name>
    <dbReference type="NCBI Taxonomy" id="34880"/>
    <lineage>
        <taxon>Eukaryota</taxon>
        <taxon>Metazoa</taxon>
        <taxon>Chordata</taxon>
        <taxon>Craniata</taxon>
        <taxon>Vertebrata</taxon>
        <taxon>Euteleostomi</taxon>
        <taxon>Mammalia</taxon>
        <taxon>Eutheria</taxon>
        <taxon>Laurasiatheria</taxon>
        <taxon>Carnivora</taxon>
        <taxon>Caniformia</taxon>
        <taxon>Canidae</taxon>
        <taxon>Nyctereutes</taxon>
    </lineage>
</organism>
<protein>
    <submittedName>
        <fullName evidence="1">(raccoon dog) hypothetical protein</fullName>
    </submittedName>
</protein>
<reference evidence="1" key="1">
    <citation type="submission" date="2020-12" db="EMBL/GenBank/DDBJ databases">
        <authorList>
            <consortium name="Molecular Ecology Group"/>
        </authorList>
    </citation>
    <scope>NUCLEOTIDE SEQUENCE</scope>
    <source>
        <strain evidence="1">TBG_1078</strain>
    </source>
</reference>
<dbReference type="InterPro" id="IPR035979">
    <property type="entry name" value="RBD_domain_sf"/>
</dbReference>
<dbReference type="EMBL" id="CAJHUB010000775">
    <property type="protein sequence ID" value="CAD7691958.1"/>
    <property type="molecule type" value="Genomic_DNA"/>
</dbReference>
<dbReference type="AlphaFoldDB" id="A0A811ZS50"/>
<gene>
    <name evidence="1" type="ORF">NYPRO_LOCUS24752</name>
</gene>
<proteinExistence type="predicted"/>
<evidence type="ECO:0000313" key="1">
    <source>
        <dbReference type="EMBL" id="CAD7691958.1"/>
    </source>
</evidence>
<keyword evidence="2" id="KW-1185">Reference proteome</keyword>
<name>A0A811ZS50_NYCPR</name>
<dbReference type="SUPFAM" id="SSF54928">
    <property type="entry name" value="RNA-binding domain, RBD"/>
    <property type="match status" value="1"/>
</dbReference>
<comment type="caution">
    <text evidence="1">The sequence shown here is derived from an EMBL/GenBank/DDBJ whole genome shotgun (WGS) entry which is preliminary data.</text>
</comment>
<evidence type="ECO:0000313" key="2">
    <source>
        <dbReference type="Proteomes" id="UP000645828"/>
    </source>
</evidence>
<accession>A0A811ZS50</accession>
<dbReference type="GO" id="GO:0003676">
    <property type="term" value="F:nucleic acid binding"/>
    <property type="evidence" value="ECO:0007669"/>
    <property type="project" value="InterPro"/>
</dbReference>